<comment type="caution">
    <text evidence="2">The sequence shown here is derived from an EMBL/GenBank/DDBJ whole genome shotgun (WGS) entry which is preliminary data.</text>
</comment>
<dbReference type="Proteomes" id="UP000036893">
    <property type="component" value="Unassembled WGS sequence"/>
</dbReference>
<feature type="compositionally biased region" description="Basic residues" evidence="1">
    <location>
        <begin position="9"/>
        <end position="24"/>
    </location>
</feature>
<name>A0A8E0V1K8_9EURO</name>
<evidence type="ECO:0000313" key="3">
    <source>
        <dbReference type="Proteomes" id="UP000036893"/>
    </source>
</evidence>
<accession>A0A8E0V1K8</accession>
<reference evidence="2" key="2">
    <citation type="submission" date="2021-01" db="EMBL/GenBank/DDBJ databases">
        <title>Pan-genome distribution and transcriptional activeness of fungal secondary metabolism genes in Aspergillus section Fumigati.</title>
        <authorList>
            <person name="Takahashi H."/>
            <person name="Umemura M."/>
            <person name="Ninomiya A."/>
            <person name="Kusuya Y."/>
            <person name="Urayama S."/>
            <person name="Shimizu M."/>
            <person name="Watanabe A."/>
            <person name="Kamei K."/>
            <person name="Yaguchi T."/>
            <person name="Hagiwara D."/>
        </authorList>
    </citation>
    <scope>NUCLEOTIDE SEQUENCE</scope>
    <source>
        <strain evidence="2">IFM 46973</strain>
    </source>
</reference>
<gene>
    <name evidence="2" type="ORF">Aud_005122</name>
</gene>
<dbReference type="GeneID" id="66992598"/>
<sequence length="161" mass="18164">MCDQNSLHHAPHPRYRSGRRKRESNLRRNRLISALLLGYHSQNGNRKTASDSDRDVLGNAFPDNRPLKVVCDSSGILSLVANVYNKEGAEFLAKDTRGSAHQIRTAIQENGRIYQGQGTGSYMLPCDELEKDRLDFIHTMVMKALRSDRPIHVPHPEMVAS</sequence>
<dbReference type="RefSeq" id="XP_043145990.1">
    <property type="nucleotide sequence ID" value="XM_043290055.1"/>
</dbReference>
<proteinExistence type="predicted"/>
<dbReference type="AlphaFoldDB" id="A0A8E0V1K8"/>
<evidence type="ECO:0000256" key="1">
    <source>
        <dbReference type="SAM" id="MobiDB-lite"/>
    </source>
</evidence>
<protein>
    <submittedName>
        <fullName evidence="2">Uncharacterized protein</fullName>
    </submittedName>
</protein>
<feature type="region of interest" description="Disordered" evidence="1">
    <location>
        <begin position="1"/>
        <end position="24"/>
    </location>
</feature>
<evidence type="ECO:0000313" key="2">
    <source>
        <dbReference type="EMBL" id="GIC88724.1"/>
    </source>
</evidence>
<organism evidence="2 3">
    <name type="scientific">Aspergillus udagawae</name>
    <dbReference type="NCBI Taxonomy" id="91492"/>
    <lineage>
        <taxon>Eukaryota</taxon>
        <taxon>Fungi</taxon>
        <taxon>Dikarya</taxon>
        <taxon>Ascomycota</taxon>
        <taxon>Pezizomycotina</taxon>
        <taxon>Eurotiomycetes</taxon>
        <taxon>Eurotiomycetidae</taxon>
        <taxon>Eurotiales</taxon>
        <taxon>Aspergillaceae</taxon>
        <taxon>Aspergillus</taxon>
        <taxon>Aspergillus subgen. Fumigati</taxon>
    </lineage>
</organism>
<reference evidence="2" key="1">
    <citation type="journal article" date="2015" name="Genome Announc.">
        <title>Draft Genome Sequence of the Pathogenic Filamentous Fungus Aspergillus udagawae Strain IFM 46973T.</title>
        <authorList>
            <person name="Kusuya Y."/>
            <person name="Takahashi-Nakaguchi A."/>
            <person name="Takahashi H."/>
            <person name="Yaguchi T."/>
        </authorList>
    </citation>
    <scope>NUCLEOTIDE SEQUENCE</scope>
    <source>
        <strain evidence="2">IFM 46973</strain>
    </source>
</reference>
<dbReference type="EMBL" id="BBXM02000003">
    <property type="protein sequence ID" value="GIC88724.1"/>
    <property type="molecule type" value="Genomic_DNA"/>
</dbReference>